<feature type="domain" description="CYTH" evidence="1">
    <location>
        <begin position="3"/>
        <end position="171"/>
    </location>
</feature>
<dbReference type="PANTHER" id="PTHR21028:SF2">
    <property type="entry name" value="CYTH DOMAIN-CONTAINING PROTEIN"/>
    <property type="match status" value="1"/>
</dbReference>
<keyword evidence="3" id="KW-1185">Reference proteome</keyword>
<dbReference type="Proteomes" id="UP000488936">
    <property type="component" value="Unassembled WGS sequence"/>
</dbReference>
<dbReference type="EMBL" id="WMJY01000001">
    <property type="protein sequence ID" value="MTH28316.1"/>
    <property type="molecule type" value="Genomic_DNA"/>
</dbReference>
<dbReference type="Gene3D" id="2.40.320.10">
    <property type="entry name" value="Hypothetical Protein Pfu-838710-001"/>
    <property type="match status" value="1"/>
</dbReference>
<name>A0A7K1GH89_9FLAO</name>
<dbReference type="InterPro" id="IPR033469">
    <property type="entry name" value="CYTH-like_dom_sf"/>
</dbReference>
<evidence type="ECO:0000259" key="1">
    <source>
        <dbReference type="PROSITE" id="PS51707"/>
    </source>
</evidence>
<dbReference type="OrthoDB" id="271656at2"/>
<organism evidence="2 3">
    <name type="scientific">Myroides pelagicus</name>
    <dbReference type="NCBI Taxonomy" id="270914"/>
    <lineage>
        <taxon>Bacteria</taxon>
        <taxon>Pseudomonadati</taxon>
        <taxon>Bacteroidota</taxon>
        <taxon>Flavobacteriia</taxon>
        <taxon>Flavobacteriales</taxon>
        <taxon>Flavobacteriaceae</taxon>
        <taxon>Myroides</taxon>
    </lineage>
</organism>
<dbReference type="CDD" id="cd07890">
    <property type="entry name" value="CYTH-like_AC_IV-like"/>
    <property type="match status" value="1"/>
</dbReference>
<evidence type="ECO:0000313" key="3">
    <source>
        <dbReference type="Proteomes" id="UP000488936"/>
    </source>
</evidence>
<dbReference type="Pfam" id="PF01928">
    <property type="entry name" value="CYTH"/>
    <property type="match status" value="1"/>
</dbReference>
<dbReference type="SUPFAM" id="SSF55154">
    <property type="entry name" value="CYTH-like phosphatases"/>
    <property type="match status" value="1"/>
</dbReference>
<sequence length="174" mass="20086">MELKNIEFKASVDSILPLEDKLKRAQVTLEGIYTQVDTYYNVPIGRVKLREYGDYSSLIYYHRENQAGAKQSDVIYYKHEPNTALVAILEMQFGIKVKVAKTRKVYKPEENISIHLDEVDGLGSFIEVEACNAGNDKTPEELQAQCDYYFQYFHLRTDQLIDQSYSDLKLAKAK</sequence>
<accession>A0A7K1GH89</accession>
<evidence type="ECO:0000313" key="2">
    <source>
        <dbReference type="EMBL" id="MTH28316.1"/>
    </source>
</evidence>
<gene>
    <name evidence="2" type="ORF">GJV77_00040</name>
</gene>
<dbReference type="PANTHER" id="PTHR21028">
    <property type="entry name" value="SI:CH211-156B7.4"/>
    <property type="match status" value="1"/>
</dbReference>
<proteinExistence type="predicted"/>
<dbReference type="InterPro" id="IPR023577">
    <property type="entry name" value="CYTH_domain"/>
</dbReference>
<dbReference type="RefSeq" id="WP_155034309.1">
    <property type="nucleotide sequence ID" value="NZ_JAYMMG010000007.1"/>
</dbReference>
<dbReference type="InterPro" id="IPR008173">
    <property type="entry name" value="Adenylyl_cyclase_CyaB"/>
</dbReference>
<comment type="caution">
    <text evidence="2">The sequence shown here is derived from an EMBL/GenBank/DDBJ whole genome shotgun (WGS) entry which is preliminary data.</text>
</comment>
<protein>
    <submittedName>
        <fullName evidence="2">CYTH domain-containing protein</fullName>
    </submittedName>
</protein>
<reference evidence="2 3" key="1">
    <citation type="journal article" date="2006" name="Int. J. Syst. Evol. Microbiol.">
        <title>Myroides pelagicus sp. nov., isolated from seawater in Thailand.</title>
        <authorList>
            <person name="Yoon J."/>
            <person name="Maneerat S."/>
            <person name="Kawai F."/>
            <person name="Yokota A."/>
        </authorList>
    </citation>
    <scope>NUCLEOTIDE SEQUENCE [LARGE SCALE GENOMIC DNA]</scope>
    <source>
        <strain evidence="2 3">SM1T</strain>
    </source>
</reference>
<dbReference type="AlphaFoldDB" id="A0A7K1GH89"/>
<dbReference type="PROSITE" id="PS51707">
    <property type="entry name" value="CYTH"/>
    <property type="match status" value="1"/>
</dbReference>